<dbReference type="EMBL" id="BROD01000001">
    <property type="protein sequence ID" value="GKX65680.1"/>
    <property type="molecule type" value="Genomic_DNA"/>
</dbReference>
<sequence>MNNRELATEILKYVGTENNVDSLTHCVTRLRFKLIDNDKADRSNIESLEGVLSVVESGGQFQVVIGNTVGDVYKEIVKLCKSLDDNKKTKEEIKEKSSIGSKILDIISSILSPVLAILASLSLLKALLVILVHLNYISTSSEIYYLFHAIEDGALYFMPILIALSSAKKFKTNEFIAVTLGAILLYPNVIEYLVKGGNFTFLSINNKAINYAYTFLPIIISVLILSRLEKFLNKAINDNLKFFFLPFACLGIMAPITFIIVGPVSTFITNSIGDIYEYIYNLSPIVFGGIVGGFWQALVVRGIHWGAMPIVINNLSIKGTDTFMALALCGGVGQAGAVLGVILKTKNKNIRKTALSTIPTGLLGITEPTIYGVTLKHKTPFICGSIGSAVGGAIAGYSGSAAMGYVIPGFLTLPVYFGKGFKVLLVAVAVSYILSVVLTFITFKDTVEKSSVTGIENLDKKYKPIKDYSNLSKDNNIEIIYSPLKGEIKQLSQVSDKVFAEGVLGKGIAITPYDGKLVSPIDGVVSVVFPTGHAVVVTSKEGAEILMHIGFNTVSLDGKYFNTRVTQGQVVNKGDVLVEFDIDNIVREGFEVTTPIVITNSDNYAEINGVEQETVKYNDSILCIKKK</sequence>
<protein>
    <submittedName>
        <fullName evidence="1">PTS beta-glucoside transporter subunit EIIBCA</fullName>
    </submittedName>
</protein>
<evidence type="ECO:0000313" key="2">
    <source>
        <dbReference type="Proteomes" id="UP001058074"/>
    </source>
</evidence>
<proteinExistence type="predicted"/>
<dbReference type="Proteomes" id="UP001058074">
    <property type="component" value="Unassembled WGS sequence"/>
</dbReference>
<accession>A0ACB5R996</accession>
<reference evidence="1" key="1">
    <citation type="journal article" date="2025" name="Int. J. Syst. Evol. Microbiol.">
        <title>Inconstantimicrobium mannanitabidum sp. nov., a novel member of the family Clostridiaceae isolated from anoxic soil under the treatment of reductive soil disinfestation.</title>
        <authorList>
            <person name="Ueki A."/>
            <person name="Tonouchi A."/>
            <person name="Honma S."/>
            <person name="Kaku N."/>
            <person name="Ueki K."/>
        </authorList>
    </citation>
    <scope>NUCLEOTIDE SEQUENCE</scope>
    <source>
        <strain evidence="1">TW13</strain>
    </source>
</reference>
<keyword evidence="2" id="KW-1185">Reference proteome</keyword>
<organism evidence="1 2">
    <name type="scientific">Inconstantimicrobium mannanitabidum</name>
    <dbReference type="NCBI Taxonomy" id="1604901"/>
    <lineage>
        <taxon>Bacteria</taxon>
        <taxon>Bacillati</taxon>
        <taxon>Bacillota</taxon>
        <taxon>Clostridia</taxon>
        <taxon>Eubacteriales</taxon>
        <taxon>Clostridiaceae</taxon>
        <taxon>Inconstantimicrobium</taxon>
    </lineage>
</organism>
<comment type="caution">
    <text evidence="1">The sequence shown here is derived from an EMBL/GenBank/DDBJ whole genome shotgun (WGS) entry which is preliminary data.</text>
</comment>
<name>A0ACB5R996_9CLOT</name>
<evidence type="ECO:0000313" key="1">
    <source>
        <dbReference type="EMBL" id="GKX65680.1"/>
    </source>
</evidence>
<gene>
    <name evidence="1" type="ORF">rsdtw13_09380</name>
</gene>